<keyword evidence="1" id="KW-1133">Transmembrane helix</keyword>
<name>A0A1U9MCP9_9HYPH</name>
<evidence type="ECO:0000256" key="1">
    <source>
        <dbReference type="SAM" id="Phobius"/>
    </source>
</evidence>
<dbReference type="AlphaFoldDB" id="A0A1U9MCP9"/>
<evidence type="ECO:0000313" key="2">
    <source>
        <dbReference type="EMBL" id="AQT43239.1"/>
    </source>
</evidence>
<proteinExistence type="predicted"/>
<reference evidence="2 3" key="1">
    <citation type="submission" date="2016-11" db="EMBL/GenBank/DDBJ databases">
        <title>Comparative genomics of Bartonella apis.</title>
        <authorList>
            <person name="Engel P."/>
        </authorList>
    </citation>
    <scope>NUCLEOTIDE SEQUENCE [LARGE SCALE GENOMIC DNA]</scope>
    <source>
        <strain evidence="2 3">BBC0178</strain>
    </source>
</reference>
<dbReference type="RefSeq" id="WP_078039903.1">
    <property type="nucleotide sequence ID" value="NZ_CP015820.1"/>
</dbReference>
<sequence length="88" mass="9537">MTTFERLTITIAIIIVVIFAAVSGGIFIGQELQKQKSLAAANAAFEKSHEVENEVEALTPYQRCLAVGGMPDECKILLRGLDKTTQGK</sequence>
<evidence type="ECO:0000313" key="3">
    <source>
        <dbReference type="Proteomes" id="UP000189660"/>
    </source>
</evidence>
<organism evidence="2 3">
    <name type="scientific">Bartonella apihabitans</name>
    <dbReference type="NCBI Taxonomy" id="2750929"/>
    <lineage>
        <taxon>Bacteria</taxon>
        <taxon>Pseudomonadati</taxon>
        <taxon>Pseudomonadota</taxon>
        <taxon>Alphaproteobacteria</taxon>
        <taxon>Hyphomicrobiales</taxon>
        <taxon>Bartonellaceae</taxon>
        <taxon>Bartonella</taxon>
    </lineage>
</organism>
<feature type="transmembrane region" description="Helical" evidence="1">
    <location>
        <begin position="6"/>
        <end position="28"/>
    </location>
</feature>
<accession>A0A1U9MCP9</accession>
<keyword evidence="3" id="KW-1185">Reference proteome</keyword>
<dbReference type="Proteomes" id="UP000189660">
    <property type="component" value="Chromosome"/>
</dbReference>
<protein>
    <submittedName>
        <fullName evidence="2">Uncharacterized protein</fullName>
    </submittedName>
</protein>
<gene>
    <name evidence="2" type="ORF">BBC0178_017870</name>
</gene>
<dbReference type="KEGG" id="bapa:BBC0178_017870"/>
<keyword evidence="1" id="KW-0812">Transmembrane</keyword>
<dbReference type="EMBL" id="CP015820">
    <property type="protein sequence ID" value="AQT43239.1"/>
    <property type="molecule type" value="Genomic_DNA"/>
</dbReference>
<keyword evidence="1" id="KW-0472">Membrane</keyword>